<reference evidence="20" key="2">
    <citation type="submission" date="2022-10" db="EMBL/GenBank/DDBJ databases">
        <authorList>
            <consortium name="ENA_rothamsted_submissions"/>
            <consortium name="culmorum"/>
            <person name="King R."/>
        </authorList>
    </citation>
    <scope>NUCLEOTIDE SEQUENCE</scope>
</reference>
<feature type="region of interest" description="Disordered" evidence="16">
    <location>
        <begin position="369"/>
        <end position="409"/>
    </location>
</feature>
<keyword evidence="8" id="KW-0677">Repeat</keyword>
<comment type="subcellular location">
    <subcellularLocation>
        <location evidence="1">Cytoplasm</location>
    </subcellularLocation>
</comment>
<dbReference type="SMART" id="SM00132">
    <property type="entry name" value="LIM"/>
    <property type="match status" value="2"/>
</dbReference>
<accession>A0A9N9S790</accession>
<dbReference type="OrthoDB" id="20134at2759"/>
<dbReference type="InterPro" id="IPR017441">
    <property type="entry name" value="Protein_kinase_ATP_BS"/>
</dbReference>
<evidence type="ECO:0000256" key="13">
    <source>
        <dbReference type="ARBA" id="ARBA00023038"/>
    </source>
</evidence>
<feature type="compositionally biased region" description="Low complexity" evidence="16">
    <location>
        <begin position="369"/>
        <end position="388"/>
    </location>
</feature>
<keyword evidence="12 15" id="KW-0067">ATP-binding</keyword>
<feature type="region of interest" description="Disordered" evidence="16">
    <location>
        <begin position="852"/>
        <end position="880"/>
    </location>
</feature>
<keyword evidence="4" id="KW-0963">Cytoplasm</keyword>
<evidence type="ECO:0000256" key="6">
    <source>
        <dbReference type="ARBA" id="ARBA00022679"/>
    </source>
</evidence>
<feature type="domain" description="LIM zinc-binding" evidence="18">
    <location>
        <begin position="79"/>
        <end position="138"/>
    </location>
</feature>
<keyword evidence="11 14" id="KW-0862">Zinc</keyword>
<dbReference type="PANTHER" id="PTHR46485:SF4">
    <property type="entry name" value="LIM DOMAIN KINASE 1"/>
    <property type="match status" value="1"/>
</dbReference>
<dbReference type="PROSITE" id="PS50023">
    <property type="entry name" value="LIM_DOMAIN_2"/>
    <property type="match status" value="2"/>
</dbReference>
<dbReference type="GO" id="GO:0005737">
    <property type="term" value="C:cytoplasm"/>
    <property type="evidence" value="ECO:0007669"/>
    <property type="project" value="UniProtKB-SubCell"/>
</dbReference>
<keyword evidence="5" id="KW-0723">Serine/threonine-protein kinase</keyword>
<evidence type="ECO:0000256" key="12">
    <source>
        <dbReference type="ARBA" id="ARBA00022840"/>
    </source>
</evidence>
<feature type="binding site" evidence="15">
    <location>
        <position position="485"/>
    </location>
    <ligand>
        <name>ATP</name>
        <dbReference type="ChEBI" id="CHEBI:30616"/>
    </ligand>
</feature>
<keyword evidence="13 14" id="KW-0440">LIM domain</keyword>
<proteinExistence type="inferred from homology"/>
<dbReference type="PROSITE" id="PS50011">
    <property type="entry name" value="PROTEIN_KINASE_DOM"/>
    <property type="match status" value="1"/>
</dbReference>
<feature type="compositionally biased region" description="Polar residues" evidence="16">
    <location>
        <begin position="389"/>
        <end position="400"/>
    </location>
</feature>
<organism evidence="20 21">
    <name type="scientific">Chironomus riparius</name>
    <dbReference type="NCBI Taxonomy" id="315576"/>
    <lineage>
        <taxon>Eukaryota</taxon>
        <taxon>Metazoa</taxon>
        <taxon>Ecdysozoa</taxon>
        <taxon>Arthropoda</taxon>
        <taxon>Hexapoda</taxon>
        <taxon>Insecta</taxon>
        <taxon>Pterygota</taxon>
        <taxon>Neoptera</taxon>
        <taxon>Endopterygota</taxon>
        <taxon>Diptera</taxon>
        <taxon>Nematocera</taxon>
        <taxon>Chironomoidea</taxon>
        <taxon>Chironomidae</taxon>
        <taxon>Chironominae</taxon>
        <taxon>Chironomus</taxon>
    </lineage>
</organism>
<dbReference type="InterPro" id="IPR001478">
    <property type="entry name" value="PDZ"/>
</dbReference>
<dbReference type="PROSITE" id="PS50106">
    <property type="entry name" value="PDZ"/>
    <property type="match status" value="1"/>
</dbReference>
<dbReference type="PANTHER" id="PTHR46485">
    <property type="entry name" value="LIM DOMAIN KINASE 1"/>
    <property type="match status" value="1"/>
</dbReference>
<keyword evidence="6" id="KW-0808">Transferase</keyword>
<dbReference type="Gene3D" id="1.10.510.10">
    <property type="entry name" value="Transferase(Phosphotransferase) domain 1"/>
    <property type="match status" value="1"/>
</dbReference>
<dbReference type="Gene3D" id="2.30.42.10">
    <property type="match status" value="1"/>
</dbReference>
<evidence type="ECO:0000259" key="19">
    <source>
        <dbReference type="PROSITE" id="PS50106"/>
    </source>
</evidence>
<dbReference type="InterPro" id="IPR050940">
    <property type="entry name" value="Actin_reg-Ser/Thr_kinase"/>
</dbReference>
<evidence type="ECO:0000313" key="20">
    <source>
        <dbReference type="EMBL" id="CAG9809533.1"/>
    </source>
</evidence>
<keyword evidence="21" id="KW-1185">Reference proteome</keyword>
<dbReference type="AlphaFoldDB" id="A0A9N9S790"/>
<evidence type="ECO:0000256" key="1">
    <source>
        <dbReference type="ARBA" id="ARBA00004496"/>
    </source>
</evidence>
<reference evidence="20" key="1">
    <citation type="submission" date="2022-01" db="EMBL/GenBank/DDBJ databases">
        <authorList>
            <person name="King R."/>
        </authorList>
    </citation>
    <scope>NUCLEOTIDE SEQUENCE</scope>
</reference>
<evidence type="ECO:0000313" key="21">
    <source>
        <dbReference type="Proteomes" id="UP001153620"/>
    </source>
</evidence>
<evidence type="ECO:0000256" key="16">
    <source>
        <dbReference type="SAM" id="MobiDB-lite"/>
    </source>
</evidence>
<name>A0A9N9S790_9DIPT</name>
<evidence type="ECO:0000259" key="17">
    <source>
        <dbReference type="PROSITE" id="PS50011"/>
    </source>
</evidence>
<keyword evidence="10" id="KW-0418">Kinase</keyword>
<evidence type="ECO:0000256" key="15">
    <source>
        <dbReference type="PROSITE-ProRule" id="PRU10141"/>
    </source>
</evidence>
<evidence type="ECO:0000256" key="8">
    <source>
        <dbReference type="ARBA" id="ARBA00022737"/>
    </source>
</evidence>
<sequence length="880" mass="100095">MDILSKDTDETKEDDISCASCLNGLDNEEFITALGQNYHIDCFRCSVCDREMWNTNFYFEKDGLLFCKDDYWQKFGACCQECGELVSGPIMISGDHRFHPECFCCKICKSVIGDGDSYALIDRTNLFCGSCYRRQMPSSQIQHKFPTEPTAKVTIIKKPPHSIRLVEIPWKSDNKNSIRISVDEETSSGHNSNKSTRCRGVRISDLFCSFYGRWGKYFCSMLDPTLIDFCCGNGGSSRLDENPDLMALHIGDRIIDINGHSVEKSSSLKDLQKIIDDTDRVLQLTIEHEPNTITRRNPISGELEFLSTQTVSRNGSSTSICPATAEYPAMMMLPPVPKLDKAKIAIRMDEGYMSGTPKKMHKLIRNQKQPNQKNNSNSNNNNNNSKQPTKYNCEQSSNSLRDGKERSSSMSKLLLGGNVNTTDGPNQMYDLSRTKSFRVEPQNGYNTQRIFRASDLVIGEMLGRGFFGQVYRVTHKETKEVMVLKELYKWVDEDAQRNFLKEVAVLRSLHHRNVLRFIGVLYKEKKLHLITEYVNGGALGSLLQSSVKLSWSDKIHFACDISKGMSYLHSMNIIHRDLNSGNCLVRDVGKDRTVVVADFGLSKLCKTSDSTGTVINRKSQHVRRKRYTVVGTPWYMAPEMLKGNKYDEKVDLFSFGIIMCEIISRASADPDFMPRTDNFGLNKQQFIEMFCMHPNDHCPEIFYRIAFLCCDLNPDKRPSFNLLQEWFDRITVHCAILGTFHSQLPSDLINEIYTFNGDYSVHNSPNSSVTEFKALETQQQPIKFTIESPTPPPVVTSVDCTDSSPEKDAKEVPEMIISRTLSPHLAKDFTPNGDRIRDSWRARRKQKIRDNRLRVKKDMPSNNTTATESIHKKPTVNGNT</sequence>
<dbReference type="SUPFAM" id="SSF56112">
    <property type="entry name" value="Protein kinase-like (PK-like)"/>
    <property type="match status" value="1"/>
</dbReference>
<keyword evidence="7 14" id="KW-0479">Metal-binding</keyword>
<protein>
    <recommendedName>
        <fullName evidence="3">non-specific serine/threonine protein kinase</fullName>
        <ecNumber evidence="3">2.7.11.1</ecNumber>
    </recommendedName>
</protein>
<dbReference type="PROSITE" id="PS00107">
    <property type="entry name" value="PROTEIN_KINASE_ATP"/>
    <property type="match status" value="1"/>
</dbReference>
<dbReference type="GO" id="GO:0004674">
    <property type="term" value="F:protein serine/threonine kinase activity"/>
    <property type="evidence" value="ECO:0007669"/>
    <property type="project" value="UniProtKB-KW"/>
</dbReference>
<dbReference type="EC" id="2.7.11.1" evidence="3"/>
<evidence type="ECO:0000256" key="2">
    <source>
        <dbReference type="ARBA" id="ARBA00005843"/>
    </source>
</evidence>
<dbReference type="Proteomes" id="UP001153620">
    <property type="component" value="Chromosome 3"/>
</dbReference>
<gene>
    <name evidence="20" type="ORF">CHIRRI_LOCUS12354</name>
</gene>
<evidence type="ECO:0000256" key="11">
    <source>
        <dbReference type="ARBA" id="ARBA00022833"/>
    </source>
</evidence>
<dbReference type="Pfam" id="PF00412">
    <property type="entry name" value="LIM"/>
    <property type="match status" value="2"/>
</dbReference>
<dbReference type="InterPro" id="IPR000719">
    <property type="entry name" value="Prot_kinase_dom"/>
</dbReference>
<dbReference type="GO" id="GO:0005524">
    <property type="term" value="F:ATP binding"/>
    <property type="evidence" value="ECO:0007669"/>
    <property type="project" value="UniProtKB-UniRule"/>
</dbReference>
<keyword evidence="9 15" id="KW-0547">Nucleotide-binding</keyword>
<comment type="similarity">
    <text evidence="2">Belongs to the protein kinase superfamily. TKL Ser/Thr protein kinase family.</text>
</comment>
<dbReference type="GO" id="GO:0030036">
    <property type="term" value="P:actin cytoskeleton organization"/>
    <property type="evidence" value="ECO:0007669"/>
    <property type="project" value="TreeGrafter"/>
</dbReference>
<evidence type="ECO:0000256" key="10">
    <source>
        <dbReference type="ARBA" id="ARBA00022777"/>
    </source>
</evidence>
<evidence type="ECO:0000256" key="14">
    <source>
        <dbReference type="PROSITE-ProRule" id="PRU00125"/>
    </source>
</evidence>
<evidence type="ECO:0000256" key="7">
    <source>
        <dbReference type="ARBA" id="ARBA00022723"/>
    </source>
</evidence>
<evidence type="ECO:0000256" key="5">
    <source>
        <dbReference type="ARBA" id="ARBA00022527"/>
    </source>
</evidence>
<dbReference type="SUPFAM" id="SSF50156">
    <property type="entry name" value="PDZ domain-like"/>
    <property type="match status" value="1"/>
</dbReference>
<dbReference type="GO" id="GO:0005634">
    <property type="term" value="C:nucleus"/>
    <property type="evidence" value="ECO:0007669"/>
    <property type="project" value="TreeGrafter"/>
</dbReference>
<feature type="domain" description="LIM zinc-binding" evidence="18">
    <location>
        <begin position="16"/>
        <end position="77"/>
    </location>
</feature>
<dbReference type="Pfam" id="PF07714">
    <property type="entry name" value="PK_Tyr_Ser-Thr"/>
    <property type="match status" value="1"/>
</dbReference>
<dbReference type="InterPro" id="IPR001781">
    <property type="entry name" value="Znf_LIM"/>
</dbReference>
<dbReference type="Gene3D" id="2.10.110.10">
    <property type="entry name" value="Cysteine Rich Protein"/>
    <property type="match status" value="2"/>
</dbReference>
<dbReference type="GO" id="GO:0046872">
    <property type="term" value="F:metal ion binding"/>
    <property type="evidence" value="ECO:0007669"/>
    <property type="project" value="UniProtKB-KW"/>
</dbReference>
<dbReference type="Gene3D" id="3.30.200.20">
    <property type="entry name" value="Phosphorylase Kinase, domain 1"/>
    <property type="match status" value="1"/>
</dbReference>
<feature type="domain" description="Protein kinase" evidence="17">
    <location>
        <begin position="456"/>
        <end position="727"/>
    </location>
</feature>
<dbReference type="InterPro" id="IPR001245">
    <property type="entry name" value="Ser-Thr/Tyr_kinase_cat_dom"/>
</dbReference>
<dbReference type="SUPFAM" id="SSF57716">
    <property type="entry name" value="Glucocorticoid receptor-like (DNA-binding domain)"/>
    <property type="match status" value="2"/>
</dbReference>
<evidence type="ECO:0000256" key="9">
    <source>
        <dbReference type="ARBA" id="ARBA00022741"/>
    </source>
</evidence>
<dbReference type="CDD" id="cd09365">
    <property type="entry name" value="LIM2_LIMK"/>
    <property type="match status" value="1"/>
</dbReference>
<dbReference type="InterPro" id="IPR036034">
    <property type="entry name" value="PDZ_sf"/>
</dbReference>
<dbReference type="EMBL" id="OU895879">
    <property type="protein sequence ID" value="CAG9809533.1"/>
    <property type="molecule type" value="Genomic_DNA"/>
</dbReference>
<dbReference type="FunFam" id="3.30.200.20:FF:000038">
    <property type="entry name" value="LIM domain kinase 2"/>
    <property type="match status" value="1"/>
</dbReference>
<feature type="domain" description="PDZ" evidence="19">
    <location>
        <begin position="234"/>
        <end position="290"/>
    </location>
</feature>
<dbReference type="PROSITE" id="PS00478">
    <property type="entry name" value="LIM_DOMAIN_1"/>
    <property type="match status" value="2"/>
</dbReference>
<evidence type="ECO:0000256" key="3">
    <source>
        <dbReference type="ARBA" id="ARBA00012513"/>
    </source>
</evidence>
<evidence type="ECO:0000256" key="4">
    <source>
        <dbReference type="ARBA" id="ARBA00022490"/>
    </source>
</evidence>
<dbReference type="InterPro" id="IPR011009">
    <property type="entry name" value="Kinase-like_dom_sf"/>
</dbReference>
<evidence type="ECO:0000259" key="18">
    <source>
        <dbReference type="PROSITE" id="PS50023"/>
    </source>
</evidence>